<keyword evidence="5 7" id="KW-0574">Periplasm</keyword>
<comment type="function">
    <text evidence="6 7">Involved in the assembly process of the P-ring formation. It may associate with FlgF on the rod constituting a structure essential for the P-ring assembly or may act as a modulator protein for the P-ring assembly.</text>
</comment>
<dbReference type="SMART" id="SM00858">
    <property type="entry name" value="SAF"/>
    <property type="match status" value="1"/>
</dbReference>
<dbReference type="NCBIfam" id="TIGR03170">
    <property type="entry name" value="flgA_cterm"/>
    <property type="match status" value="1"/>
</dbReference>
<dbReference type="Gene3D" id="3.90.1210.10">
    <property type="entry name" value="Antifreeze-like/N-acetylneuraminic acid synthase C-terminal domain"/>
    <property type="match status" value="1"/>
</dbReference>
<dbReference type="PANTHER" id="PTHR36307:SF1">
    <property type="entry name" value="FLAGELLA BASAL BODY P-RING FORMATION PROTEIN FLGA"/>
    <property type="match status" value="1"/>
</dbReference>
<evidence type="ECO:0000313" key="9">
    <source>
        <dbReference type="EMBL" id="MFC3913463.1"/>
    </source>
</evidence>
<feature type="domain" description="SAF" evidence="8">
    <location>
        <begin position="122"/>
        <end position="184"/>
    </location>
</feature>
<keyword evidence="4" id="KW-0732">Signal</keyword>
<comment type="similarity">
    <text evidence="2 7">Belongs to the FlgA family.</text>
</comment>
<name>A0ABV8CN23_9GAMM</name>
<dbReference type="Pfam" id="PF13144">
    <property type="entry name" value="ChapFlgA"/>
    <property type="match status" value="1"/>
</dbReference>
<protein>
    <recommendedName>
        <fullName evidence="3 7">Flagella basal body P-ring formation protein FlgA</fullName>
    </recommendedName>
</protein>
<keyword evidence="9" id="KW-0969">Cilium</keyword>
<reference evidence="10" key="1">
    <citation type="journal article" date="2019" name="Int. J. Syst. Evol. Microbiol.">
        <title>The Global Catalogue of Microorganisms (GCM) 10K type strain sequencing project: providing services to taxonomists for standard genome sequencing and annotation.</title>
        <authorList>
            <consortium name="The Broad Institute Genomics Platform"/>
            <consortium name="The Broad Institute Genome Sequencing Center for Infectious Disease"/>
            <person name="Wu L."/>
            <person name="Ma J."/>
        </authorList>
    </citation>
    <scope>NUCLEOTIDE SEQUENCE [LARGE SCALE GENOMIC DNA]</scope>
    <source>
        <strain evidence="10">CCUG 54939</strain>
    </source>
</reference>
<dbReference type="Gene3D" id="2.30.30.760">
    <property type="match status" value="1"/>
</dbReference>
<gene>
    <name evidence="9" type="primary">flgA</name>
    <name evidence="9" type="ORF">ACFOSS_08300</name>
</gene>
<evidence type="ECO:0000256" key="2">
    <source>
        <dbReference type="ARBA" id="ARBA00010474"/>
    </source>
</evidence>
<accession>A0ABV8CN23</accession>
<evidence type="ECO:0000256" key="3">
    <source>
        <dbReference type="ARBA" id="ARBA00014754"/>
    </source>
</evidence>
<comment type="subcellular location">
    <subcellularLocation>
        <location evidence="1 7">Periplasm</location>
    </subcellularLocation>
</comment>
<proteinExistence type="inferred from homology"/>
<dbReference type="InterPro" id="IPR039246">
    <property type="entry name" value="Flagellar_FlgA"/>
</dbReference>
<dbReference type="CDD" id="cd11614">
    <property type="entry name" value="SAF_CpaB_FlgA_like"/>
    <property type="match status" value="1"/>
</dbReference>
<evidence type="ECO:0000256" key="1">
    <source>
        <dbReference type="ARBA" id="ARBA00004418"/>
    </source>
</evidence>
<dbReference type="RefSeq" id="WP_377151804.1">
    <property type="nucleotide sequence ID" value="NZ_JBHSAF010000007.1"/>
</dbReference>
<evidence type="ECO:0000313" key="10">
    <source>
        <dbReference type="Proteomes" id="UP001595692"/>
    </source>
</evidence>
<keyword evidence="9" id="KW-0282">Flagellum</keyword>
<evidence type="ECO:0000259" key="8">
    <source>
        <dbReference type="SMART" id="SM00858"/>
    </source>
</evidence>
<evidence type="ECO:0000256" key="7">
    <source>
        <dbReference type="RuleBase" id="RU362063"/>
    </source>
</evidence>
<evidence type="ECO:0000256" key="6">
    <source>
        <dbReference type="ARBA" id="ARBA00025643"/>
    </source>
</evidence>
<keyword evidence="9" id="KW-0966">Cell projection</keyword>
<dbReference type="Proteomes" id="UP001595692">
    <property type="component" value="Unassembled WGS sequence"/>
</dbReference>
<evidence type="ECO:0000256" key="4">
    <source>
        <dbReference type="ARBA" id="ARBA00022729"/>
    </source>
</evidence>
<comment type="caution">
    <text evidence="9">The sequence shown here is derived from an EMBL/GenBank/DDBJ whole genome shotgun (WGS) entry which is preliminary data.</text>
</comment>
<organism evidence="9 10">
    <name type="scientific">Pseudaeromonas sharmana</name>
    <dbReference type="NCBI Taxonomy" id="328412"/>
    <lineage>
        <taxon>Bacteria</taxon>
        <taxon>Pseudomonadati</taxon>
        <taxon>Pseudomonadota</taxon>
        <taxon>Gammaproteobacteria</taxon>
        <taxon>Aeromonadales</taxon>
        <taxon>Aeromonadaceae</taxon>
        <taxon>Pseudaeromonas</taxon>
    </lineage>
</organism>
<dbReference type="PANTHER" id="PTHR36307">
    <property type="entry name" value="FLAGELLA BASAL BODY P-RING FORMATION PROTEIN FLGA"/>
    <property type="match status" value="1"/>
</dbReference>
<dbReference type="InterPro" id="IPR013974">
    <property type="entry name" value="SAF"/>
</dbReference>
<sequence>MSRPLLPPEREIHLPHRKRAVVALLLMMVSGSLWAGELEAELTRVATARLDEYLAARQWPAGSRQLHVWLPDGAAHLPPCQQPVTTVPLSSGGQPWGRQLYRLSCSQPAWGLQGRVDLALTLPVLFTKRDLPRGHTLGLEDLDAKETDVTRLYRDIAVRPEEVIGRQTLRRIRVGQLLSAGQLQAALWVRKGDIVVMRAGETGFAATMKGEALEAGGPGDSVKVRNLSSGKVIQTWVVERGIVETRY</sequence>
<dbReference type="InterPro" id="IPR017585">
    <property type="entry name" value="SAF_FlgA"/>
</dbReference>
<evidence type="ECO:0000256" key="5">
    <source>
        <dbReference type="ARBA" id="ARBA00022764"/>
    </source>
</evidence>
<keyword evidence="7" id="KW-1005">Bacterial flagellum biogenesis</keyword>
<keyword evidence="10" id="KW-1185">Reference proteome</keyword>
<dbReference type="EMBL" id="JBHSAF010000007">
    <property type="protein sequence ID" value="MFC3913463.1"/>
    <property type="molecule type" value="Genomic_DNA"/>
</dbReference>